<evidence type="ECO:0000256" key="6">
    <source>
        <dbReference type="ARBA" id="ARBA00022670"/>
    </source>
</evidence>
<keyword evidence="8 11" id="KW-0378">Hydrolase</keyword>
<reference evidence="12" key="1">
    <citation type="submission" date="2014-09" db="EMBL/GenBank/DDBJ databases">
        <title>Genome sequence of the luminous mushroom Mycena chlorophos for searching fungal bioluminescence genes.</title>
        <authorList>
            <person name="Tanaka Y."/>
            <person name="Kasuga D."/>
            <person name="Oba Y."/>
            <person name="Hase S."/>
            <person name="Sato K."/>
            <person name="Oba Y."/>
            <person name="Sakakibara Y."/>
        </authorList>
    </citation>
    <scope>NUCLEOTIDE SEQUENCE</scope>
</reference>
<evidence type="ECO:0000256" key="2">
    <source>
        <dbReference type="ARBA" id="ARBA00004496"/>
    </source>
</evidence>
<keyword evidence="4 11" id="KW-0031">Aminopeptidase</keyword>
<evidence type="ECO:0000313" key="12">
    <source>
        <dbReference type="EMBL" id="GAT58690.1"/>
    </source>
</evidence>
<evidence type="ECO:0000256" key="7">
    <source>
        <dbReference type="ARBA" id="ARBA00022723"/>
    </source>
</evidence>
<keyword evidence="9 11" id="KW-0862">Zinc</keyword>
<dbReference type="PANTHER" id="PTHR23422:SF11">
    <property type="entry name" value="DIPEPTIDYL PEPTIDASE 3"/>
    <property type="match status" value="1"/>
</dbReference>
<keyword evidence="7 11" id="KW-0479">Metal-binding</keyword>
<name>A0ABQ0M5X8_MYCCL</name>
<dbReference type="EMBL" id="DF849761">
    <property type="protein sequence ID" value="GAT58690.1"/>
    <property type="molecule type" value="Genomic_DNA"/>
</dbReference>
<accession>A0ABQ0M5X8</accession>
<keyword evidence="13" id="KW-1185">Reference proteome</keyword>
<comment type="similarity">
    <text evidence="3 11">Belongs to the peptidase M49 family.</text>
</comment>
<dbReference type="Pfam" id="PF03571">
    <property type="entry name" value="Peptidase_M49"/>
    <property type="match status" value="1"/>
</dbReference>
<protein>
    <recommendedName>
        <fullName evidence="11">Dipeptidyl peptidase 3</fullName>
        <ecNumber evidence="11">3.4.14.4</ecNumber>
    </recommendedName>
    <alternativeName>
        <fullName evidence="11">Dipeptidyl aminopeptidase III</fullName>
    </alternativeName>
    <alternativeName>
        <fullName evidence="11">Dipeptidyl peptidase III</fullName>
    </alternativeName>
</protein>
<evidence type="ECO:0000256" key="10">
    <source>
        <dbReference type="ARBA" id="ARBA00023049"/>
    </source>
</evidence>
<organism evidence="12 13">
    <name type="scientific">Mycena chlorophos</name>
    <name type="common">Agaric fungus</name>
    <name type="synonym">Agaricus chlorophos</name>
    <dbReference type="NCBI Taxonomy" id="658473"/>
    <lineage>
        <taxon>Eukaryota</taxon>
        <taxon>Fungi</taxon>
        <taxon>Dikarya</taxon>
        <taxon>Basidiomycota</taxon>
        <taxon>Agaricomycotina</taxon>
        <taxon>Agaricomycetes</taxon>
        <taxon>Agaricomycetidae</taxon>
        <taxon>Agaricales</taxon>
        <taxon>Marasmiineae</taxon>
        <taxon>Mycenaceae</taxon>
        <taxon>Mycena</taxon>
    </lineage>
</organism>
<comment type="subcellular location">
    <subcellularLocation>
        <location evidence="2">Cytoplasm</location>
    </subcellularLocation>
</comment>
<evidence type="ECO:0000256" key="3">
    <source>
        <dbReference type="ARBA" id="ARBA00010200"/>
    </source>
</evidence>
<keyword evidence="10 11" id="KW-0482">Metalloprotease</keyword>
<evidence type="ECO:0000313" key="13">
    <source>
        <dbReference type="Proteomes" id="UP000815677"/>
    </source>
</evidence>
<dbReference type="PANTHER" id="PTHR23422">
    <property type="entry name" value="DIPEPTIDYL PEPTIDASE III-RELATED"/>
    <property type="match status" value="1"/>
</dbReference>
<gene>
    <name evidence="12" type="ORF">MCHLO_15089</name>
</gene>
<evidence type="ECO:0000256" key="1">
    <source>
        <dbReference type="ARBA" id="ARBA00001336"/>
    </source>
</evidence>
<comment type="cofactor">
    <cofactor evidence="11">
        <name>Zn(2+)</name>
        <dbReference type="ChEBI" id="CHEBI:29105"/>
    </cofactor>
    <text evidence="11">Binds 1 zinc ion per subunit.</text>
</comment>
<keyword evidence="6 11" id="KW-0645">Protease</keyword>
<evidence type="ECO:0000256" key="9">
    <source>
        <dbReference type="ARBA" id="ARBA00022833"/>
    </source>
</evidence>
<dbReference type="Gene3D" id="3.30.540.30">
    <property type="match status" value="2"/>
</dbReference>
<proteinExistence type="inferred from homology"/>
<evidence type="ECO:0000256" key="4">
    <source>
        <dbReference type="ARBA" id="ARBA00022438"/>
    </source>
</evidence>
<dbReference type="InterPro" id="IPR005317">
    <property type="entry name" value="Dipeptidyl-peptase3"/>
</dbReference>
<dbReference type="PIRSF" id="PIRSF007828">
    <property type="entry name" value="Dipeptidyl-peptidase_III"/>
    <property type="match status" value="1"/>
</dbReference>
<dbReference type="Proteomes" id="UP000815677">
    <property type="component" value="Unassembled WGS sequence"/>
</dbReference>
<sequence length="688" mass="76009">MASTLLADKTPPFCSLEIKQSFDLLTQTEKLYTYYVTQASWAGARIIQEQWTGQATQLFDLLIAVFGDGGKLVNLQSLQKTAGLSDDAFDSLLQYSAQTLSNLVNYKSFGATKFVPRAQPEEFEALVKAAGSAQASDLWAKVKDHIYATTPEASTAIGKPTDGHVSNYYLGETITDEEVASIQTAAEGLGLDVFNTRVQKDSATSFTLLIASAEVQPEKTVDMGKHGTLRIRYGDMQKPLAKAVAYLEKAKEHARNEHQTKMIEGYIKSFASGSIPDHKEASRHWVKDVGPVVESYIGFIETYVDPYGARAEWEGFTAIVNKTLSKKYEELVDNAPHFIESLPWGKDFEVDTFRRPDFTALEVVSFATGGIPAGINIPNYYEIRETLGFKNVSLANILAAKAPGEELTFIHPDDAALYNEWDSRAFELQVANHELLGHGSGKLFQENADGTKNFSPENIINPLTGKPIASWYRAGQTPDSVLGEVSSSMEECRAEAVALYLASNLEILKVFKYTEKKDIEEVQVVTFLLMARAGIRALEFYDPVKKKHGQAHMQARLGITQHLIRSGLVQVSEIRGSDGSLENLFVRVDRDRVLSEGKTVMGKLLVDLQVRKSTADGAGARTFYTELTTPTDILSAPEVRDLVIKKKLARKIFVQPNLVLAGDKVELKEYPLTAAGAIESFIERDAIY</sequence>
<evidence type="ECO:0000256" key="11">
    <source>
        <dbReference type="PIRNR" id="PIRNR007828"/>
    </source>
</evidence>
<dbReference type="EC" id="3.4.14.4" evidence="11"/>
<dbReference type="InterPro" id="IPR039461">
    <property type="entry name" value="Peptidase_M49"/>
</dbReference>
<comment type="catalytic activity">
    <reaction evidence="1 11">
        <text>Release of an N-terminal dipeptide from a peptide comprising four or more residues, with broad specificity. Also acts on dipeptidyl 2-naphthylamides.</text>
        <dbReference type="EC" id="3.4.14.4"/>
    </reaction>
</comment>
<evidence type="ECO:0000256" key="5">
    <source>
        <dbReference type="ARBA" id="ARBA00022490"/>
    </source>
</evidence>
<keyword evidence="5 11" id="KW-0963">Cytoplasm</keyword>
<evidence type="ECO:0000256" key="8">
    <source>
        <dbReference type="ARBA" id="ARBA00022801"/>
    </source>
</evidence>